<keyword evidence="5" id="KW-1185">Reference proteome</keyword>
<feature type="domain" description="Rhamnogalacturonan lyase family 11 C-terminal" evidence="3">
    <location>
        <begin position="151"/>
        <end position="628"/>
    </location>
</feature>
<dbReference type="AlphaFoldDB" id="A0A4R2J2G7"/>
<dbReference type="InterPro" id="IPR034641">
    <property type="entry name" value="RGL11"/>
</dbReference>
<name>A0A4R2J2G7_9ACTN</name>
<dbReference type="Proteomes" id="UP000295573">
    <property type="component" value="Unassembled WGS sequence"/>
</dbReference>
<evidence type="ECO:0000259" key="3">
    <source>
        <dbReference type="Pfam" id="PF21348"/>
    </source>
</evidence>
<dbReference type="InterPro" id="IPR028994">
    <property type="entry name" value="Integrin_alpha_N"/>
</dbReference>
<dbReference type="PANTHER" id="PTHR43118">
    <property type="entry name" value="RHAMNOGALACTURONAN LYASE (EUROFUNG)"/>
    <property type="match status" value="1"/>
</dbReference>
<dbReference type="GO" id="GO:0005975">
    <property type="term" value="P:carbohydrate metabolic process"/>
    <property type="evidence" value="ECO:0007669"/>
    <property type="project" value="UniProtKB-ARBA"/>
</dbReference>
<feature type="compositionally biased region" description="Polar residues" evidence="1">
    <location>
        <begin position="136"/>
        <end position="153"/>
    </location>
</feature>
<evidence type="ECO:0000256" key="1">
    <source>
        <dbReference type="SAM" id="MobiDB-lite"/>
    </source>
</evidence>
<evidence type="ECO:0000313" key="5">
    <source>
        <dbReference type="Proteomes" id="UP000295573"/>
    </source>
</evidence>
<dbReference type="SUPFAM" id="SSF69318">
    <property type="entry name" value="Integrin alpha N-terminal domain"/>
    <property type="match status" value="1"/>
</dbReference>
<proteinExistence type="predicted"/>
<comment type="caution">
    <text evidence="4">The sequence shown here is derived from an EMBL/GenBank/DDBJ whole genome shotgun (WGS) entry which is preliminary data.</text>
</comment>
<feature type="region of interest" description="Disordered" evidence="1">
    <location>
        <begin position="130"/>
        <end position="163"/>
    </location>
</feature>
<dbReference type="Gene3D" id="2.60.40.10">
    <property type="entry name" value="Immunoglobulins"/>
    <property type="match status" value="1"/>
</dbReference>
<protein>
    <submittedName>
        <fullName evidence="4">Uncharacterized protein</fullName>
    </submittedName>
</protein>
<dbReference type="PANTHER" id="PTHR43118:SF1">
    <property type="entry name" value="RHAMNOGALACTURONAN LYASE (EUROFUNG)"/>
    <property type="match status" value="1"/>
</dbReference>
<gene>
    <name evidence="4" type="ORF">EV646_102563</name>
</gene>
<dbReference type="InterPro" id="IPR041624">
    <property type="entry name" value="RGI_lyase"/>
</dbReference>
<dbReference type="CDD" id="cd10318">
    <property type="entry name" value="RGL11"/>
    <property type="match status" value="1"/>
</dbReference>
<dbReference type="Pfam" id="PF21348">
    <property type="entry name" value="RGL11_C"/>
    <property type="match status" value="1"/>
</dbReference>
<dbReference type="InterPro" id="IPR013783">
    <property type="entry name" value="Ig-like_fold"/>
</dbReference>
<evidence type="ECO:0000259" key="2">
    <source>
        <dbReference type="Pfam" id="PF18370"/>
    </source>
</evidence>
<dbReference type="InterPro" id="IPR049366">
    <property type="entry name" value="RGL11_C"/>
</dbReference>
<accession>A0A4R2J2G7</accession>
<sequence length="631" mass="67645">MGPPHPLRSRARRWTVSMKRVSPLLAVVVAVTSFGAGLTAVHAQASPAAPTTVPASTVPTDTANLGRGLVSLRTGKGNFLSWRLLYDDPQGIEYAVYRGSTRIATTKVTNYLDVGAPPDARYSVRPVSKEAEANAQAENSDGEVSTLATSQDVPIQKPAGGTTPDGVAYTYTANDASVADLDADGAYEIVLKWDPTNAKDNSQSGYTGNVYLDAYELNGTRKWRIDLGRNIRAGAHYTQFQVFDYDGDSRAEVVVKTADGTRSGTGQVIGNVGADYRNSSGYVLTGPEFLTVFSGTTGEVLATADYVPPRGTVSSWGDSYGNRVDRFLAGTAYVAGTSRPSIIEARGYYTRSVISAWDYSNRTLTRRWTFDSNSSTNGSAWTGQGNHQLSIADVDSDGRDEIMYGSMAIDDNGNGLWTNGTGHGDAYHVGDLVPSRSGLEVYKPSENSSSPADWVADARTGVTLWRAASCGCDNGRGVADDIWSGNAGAEVWSSAVAGLRSATNGAQVASRKPGSTNFVIWWDGDRQRELLDGTHIDKYGTSSDIRLLTASGVHSNNGTKATPALQADILGDWREEVIWPTSDDTALRIYSTTDSTSVSHVSLMQDRQYRLAVAWQNTGYNQPPHASFLNP</sequence>
<dbReference type="EMBL" id="SLWR01000002">
    <property type="protein sequence ID" value="TCO50489.1"/>
    <property type="molecule type" value="Genomic_DNA"/>
</dbReference>
<reference evidence="4 5" key="1">
    <citation type="journal article" date="2015" name="Stand. Genomic Sci.">
        <title>Genomic Encyclopedia of Bacterial and Archaeal Type Strains, Phase III: the genomes of soil and plant-associated and newly described type strains.</title>
        <authorList>
            <person name="Whitman W.B."/>
            <person name="Woyke T."/>
            <person name="Klenk H.P."/>
            <person name="Zhou Y."/>
            <person name="Lilburn T.G."/>
            <person name="Beck B.J."/>
            <person name="De Vos P."/>
            <person name="Vandamme P."/>
            <person name="Eisen J.A."/>
            <person name="Garrity G."/>
            <person name="Hugenholtz P."/>
            <person name="Kyrpides N.C."/>
        </authorList>
    </citation>
    <scope>NUCLEOTIDE SEQUENCE [LARGE SCALE GENOMIC DNA]</scope>
    <source>
        <strain evidence="4 5">VKM Ac-2541</strain>
    </source>
</reference>
<dbReference type="Pfam" id="PF18370">
    <property type="entry name" value="RGI_lyase"/>
    <property type="match status" value="1"/>
</dbReference>
<evidence type="ECO:0000313" key="4">
    <source>
        <dbReference type="EMBL" id="TCO50489.1"/>
    </source>
</evidence>
<organism evidence="4 5">
    <name type="scientific">Kribbella antiqua</name>
    <dbReference type="NCBI Taxonomy" id="2512217"/>
    <lineage>
        <taxon>Bacteria</taxon>
        <taxon>Bacillati</taxon>
        <taxon>Actinomycetota</taxon>
        <taxon>Actinomycetes</taxon>
        <taxon>Propionibacteriales</taxon>
        <taxon>Kribbellaceae</taxon>
        <taxon>Kribbella</taxon>
    </lineage>
</organism>
<feature type="domain" description="Rhamnogalacturonan I lyase beta-sheet" evidence="2">
    <location>
        <begin position="64"/>
        <end position="137"/>
    </location>
</feature>